<organism evidence="3 4">
    <name type="scientific">Caerostris darwini</name>
    <dbReference type="NCBI Taxonomy" id="1538125"/>
    <lineage>
        <taxon>Eukaryota</taxon>
        <taxon>Metazoa</taxon>
        <taxon>Ecdysozoa</taxon>
        <taxon>Arthropoda</taxon>
        <taxon>Chelicerata</taxon>
        <taxon>Arachnida</taxon>
        <taxon>Araneae</taxon>
        <taxon>Araneomorphae</taxon>
        <taxon>Entelegynae</taxon>
        <taxon>Araneoidea</taxon>
        <taxon>Araneidae</taxon>
        <taxon>Caerostris</taxon>
    </lineage>
</organism>
<feature type="region of interest" description="Disordered" evidence="1">
    <location>
        <begin position="34"/>
        <end position="74"/>
    </location>
</feature>
<dbReference type="InterPro" id="IPR040350">
    <property type="entry name" value="TMEM272"/>
</dbReference>
<evidence type="ECO:0000313" key="4">
    <source>
        <dbReference type="Proteomes" id="UP001054837"/>
    </source>
</evidence>
<keyword evidence="4" id="KW-1185">Reference proteome</keyword>
<dbReference type="EMBL" id="BPLQ01010977">
    <property type="protein sequence ID" value="GIY54800.1"/>
    <property type="molecule type" value="Genomic_DNA"/>
</dbReference>
<keyword evidence="2" id="KW-0812">Transmembrane</keyword>
<evidence type="ECO:0000313" key="3">
    <source>
        <dbReference type="EMBL" id="GIY54800.1"/>
    </source>
</evidence>
<feature type="transmembrane region" description="Helical" evidence="2">
    <location>
        <begin position="180"/>
        <end position="198"/>
    </location>
</feature>
<protein>
    <submittedName>
        <fullName evidence="3">Uncharacterized protein</fullName>
    </submittedName>
</protein>
<feature type="transmembrane region" description="Helical" evidence="2">
    <location>
        <begin position="145"/>
        <end position="168"/>
    </location>
</feature>
<sequence length="298" mass="34306">MVDLLFSCPNDIILKMEMEVPSVDELKKEYSVEDLRLELDDGREEPRKEELSKEGLNKEELRKEELEDEDEADVPLKSESVKIDIMTEGDDSATLPLKKKKDKDPQKKNPSMYLFPITRMKLAWTSSANICEFLLKATLIIFSTLGWMFCVGGVPFVSLALLIIGSIYVDDCKIQPNIPVYLIVAGVLGTIQHFMAIWTKYVPKDSQGRLKEYRSYCKVIDCFIQLFLTIWFVLGCIWVYGVYGEVEYKDTFKNEYCNKTLYLFAFWILNFSFMILALLAIITFTCIVCIMLSSKDGN</sequence>
<evidence type="ECO:0000256" key="1">
    <source>
        <dbReference type="SAM" id="MobiDB-lite"/>
    </source>
</evidence>
<feature type="transmembrane region" description="Helical" evidence="2">
    <location>
        <begin position="219"/>
        <end position="241"/>
    </location>
</feature>
<keyword evidence="2" id="KW-0472">Membrane</keyword>
<dbReference type="PANTHER" id="PTHR33444:SF2">
    <property type="entry name" value="MARVEL DOMAIN-CONTAINING PROTEIN"/>
    <property type="match status" value="1"/>
</dbReference>
<evidence type="ECO:0000256" key="2">
    <source>
        <dbReference type="SAM" id="Phobius"/>
    </source>
</evidence>
<proteinExistence type="predicted"/>
<keyword evidence="2" id="KW-1133">Transmembrane helix</keyword>
<dbReference type="AlphaFoldDB" id="A0AAV4UAQ4"/>
<reference evidence="3 4" key="1">
    <citation type="submission" date="2021-06" db="EMBL/GenBank/DDBJ databases">
        <title>Caerostris darwini draft genome.</title>
        <authorList>
            <person name="Kono N."/>
            <person name="Arakawa K."/>
        </authorList>
    </citation>
    <scope>NUCLEOTIDE SEQUENCE [LARGE SCALE GENOMIC DNA]</scope>
</reference>
<gene>
    <name evidence="3" type="primary">X975_17040</name>
    <name evidence="3" type="ORF">CDAR_101981</name>
</gene>
<comment type="caution">
    <text evidence="3">The sequence shown here is derived from an EMBL/GenBank/DDBJ whole genome shotgun (WGS) entry which is preliminary data.</text>
</comment>
<feature type="transmembrane region" description="Helical" evidence="2">
    <location>
        <begin position="261"/>
        <end position="292"/>
    </location>
</feature>
<dbReference type="PANTHER" id="PTHR33444">
    <property type="entry name" value="SI:DKEY-19B23.12-RELATED"/>
    <property type="match status" value="1"/>
</dbReference>
<feature type="compositionally biased region" description="Basic and acidic residues" evidence="1">
    <location>
        <begin position="34"/>
        <end position="65"/>
    </location>
</feature>
<name>A0AAV4UAQ4_9ARAC</name>
<accession>A0AAV4UAQ4</accession>
<dbReference type="Proteomes" id="UP001054837">
    <property type="component" value="Unassembled WGS sequence"/>
</dbReference>